<keyword evidence="1" id="KW-0732">Signal</keyword>
<dbReference type="Proteomes" id="UP001172159">
    <property type="component" value="Unassembled WGS sequence"/>
</dbReference>
<feature type="chain" id="PRO_5041371156" evidence="1">
    <location>
        <begin position="20"/>
        <end position="161"/>
    </location>
</feature>
<accession>A0AA40K0Z0</accession>
<sequence>MANLEFFLVVLLRLTGLYGTSREDIQLLRLLNAATDIYSWRHLGDDSLILSGLGLPPGQELTSSPDMDALRMRIDFLADRLQKAADHFRRVFQRDSRPLSPGQTLDALGRLCGGDDIQIRSVHFAAKCIFEYLTLHTPPISPQRLRRNVRPLLRNLTTGQV</sequence>
<proteinExistence type="predicted"/>
<dbReference type="AlphaFoldDB" id="A0AA40K0Z0"/>
<protein>
    <submittedName>
        <fullName evidence="2">Uncharacterized protein</fullName>
    </submittedName>
</protein>
<feature type="signal peptide" evidence="1">
    <location>
        <begin position="1"/>
        <end position="19"/>
    </location>
</feature>
<keyword evidence="3" id="KW-1185">Reference proteome</keyword>
<evidence type="ECO:0000256" key="1">
    <source>
        <dbReference type="SAM" id="SignalP"/>
    </source>
</evidence>
<organism evidence="2 3">
    <name type="scientific">Apiosordaria backusii</name>
    <dbReference type="NCBI Taxonomy" id="314023"/>
    <lineage>
        <taxon>Eukaryota</taxon>
        <taxon>Fungi</taxon>
        <taxon>Dikarya</taxon>
        <taxon>Ascomycota</taxon>
        <taxon>Pezizomycotina</taxon>
        <taxon>Sordariomycetes</taxon>
        <taxon>Sordariomycetidae</taxon>
        <taxon>Sordariales</taxon>
        <taxon>Lasiosphaeriaceae</taxon>
        <taxon>Apiosordaria</taxon>
    </lineage>
</organism>
<name>A0AA40K0Z0_9PEZI</name>
<comment type="caution">
    <text evidence="2">The sequence shown here is derived from an EMBL/GenBank/DDBJ whole genome shotgun (WGS) entry which is preliminary data.</text>
</comment>
<dbReference type="EMBL" id="JAUKTV010000003">
    <property type="protein sequence ID" value="KAK0741885.1"/>
    <property type="molecule type" value="Genomic_DNA"/>
</dbReference>
<reference evidence="2" key="1">
    <citation type="submission" date="2023-06" db="EMBL/GenBank/DDBJ databases">
        <title>Genome-scale phylogeny and comparative genomics of the fungal order Sordariales.</title>
        <authorList>
            <consortium name="Lawrence Berkeley National Laboratory"/>
            <person name="Hensen N."/>
            <person name="Bonometti L."/>
            <person name="Westerberg I."/>
            <person name="Brannstrom I.O."/>
            <person name="Guillou S."/>
            <person name="Cros-Aarteil S."/>
            <person name="Calhoun S."/>
            <person name="Haridas S."/>
            <person name="Kuo A."/>
            <person name="Mondo S."/>
            <person name="Pangilinan J."/>
            <person name="Riley R."/>
            <person name="Labutti K."/>
            <person name="Andreopoulos B."/>
            <person name="Lipzen A."/>
            <person name="Chen C."/>
            <person name="Yanf M."/>
            <person name="Daum C."/>
            <person name="Ng V."/>
            <person name="Clum A."/>
            <person name="Steindorff A."/>
            <person name="Ohm R."/>
            <person name="Martin F."/>
            <person name="Silar P."/>
            <person name="Natvig D."/>
            <person name="Lalanne C."/>
            <person name="Gautier V."/>
            <person name="Ament-Velasquez S.L."/>
            <person name="Kruys A."/>
            <person name="Hutchinson M.I."/>
            <person name="Powell A.J."/>
            <person name="Barry K."/>
            <person name="Miller A.N."/>
            <person name="Grigoriev I.V."/>
            <person name="Debuchy R."/>
            <person name="Gladieux P."/>
            <person name="Thoren M.H."/>
            <person name="Johannesson H."/>
        </authorList>
    </citation>
    <scope>NUCLEOTIDE SEQUENCE</scope>
    <source>
        <strain evidence="2">CBS 540.89</strain>
    </source>
</reference>
<gene>
    <name evidence="2" type="ORF">B0T21DRAFT_345753</name>
</gene>
<evidence type="ECO:0000313" key="3">
    <source>
        <dbReference type="Proteomes" id="UP001172159"/>
    </source>
</evidence>
<evidence type="ECO:0000313" key="2">
    <source>
        <dbReference type="EMBL" id="KAK0741885.1"/>
    </source>
</evidence>